<evidence type="ECO:0000256" key="1">
    <source>
        <dbReference type="ARBA" id="ARBA00003416"/>
    </source>
</evidence>
<reference evidence="6 7" key="1">
    <citation type="submission" date="2017-12" db="EMBL/GenBank/DDBJ databases">
        <title>Phylogenetic diversity of female urinary microbiome.</title>
        <authorList>
            <person name="Thomas-White K."/>
            <person name="Wolfe A.J."/>
        </authorList>
    </citation>
    <scope>NUCLEOTIDE SEQUENCE [LARGE SCALE GENOMIC DNA]</scope>
    <source>
        <strain evidence="6 7">UMB0064</strain>
    </source>
</reference>
<proteinExistence type="inferred from homology"/>
<protein>
    <submittedName>
        <fullName evidence="6">DNA recombination protein RmuC</fullName>
    </submittedName>
</protein>
<accession>A0A2I1M896</accession>
<dbReference type="RefSeq" id="WP_101541273.1">
    <property type="nucleotide sequence ID" value="NZ_CAUPEW010000003.1"/>
</dbReference>
<dbReference type="Proteomes" id="UP000242263">
    <property type="component" value="Unassembled WGS sequence"/>
</dbReference>
<evidence type="ECO:0000256" key="5">
    <source>
        <dbReference type="SAM" id="MobiDB-lite"/>
    </source>
</evidence>
<keyword evidence="4" id="KW-0233">DNA recombination</keyword>
<keyword evidence="3" id="KW-0175">Coiled coil</keyword>
<dbReference type="PANTHER" id="PTHR30563:SF0">
    <property type="entry name" value="DNA RECOMBINATION PROTEIN RMUC"/>
    <property type="match status" value="1"/>
</dbReference>
<dbReference type="EMBL" id="PKGU01000001">
    <property type="protein sequence ID" value="PKZ16355.1"/>
    <property type="molecule type" value="Genomic_DNA"/>
</dbReference>
<comment type="caution">
    <text evidence="6">The sequence shown here is derived from an EMBL/GenBank/DDBJ whole genome shotgun (WGS) entry which is preliminary data.</text>
</comment>
<gene>
    <name evidence="6" type="ORF">CYJ32_02435</name>
</gene>
<evidence type="ECO:0000256" key="3">
    <source>
        <dbReference type="ARBA" id="ARBA00023054"/>
    </source>
</evidence>
<comment type="function">
    <text evidence="1">Involved in DNA recombination.</text>
</comment>
<dbReference type="InterPro" id="IPR003798">
    <property type="entry name" value="DNA_recombination_RmuC"/>
</dbReference>
<sequence>MFEFIIALVIGALLGGALGFMYARMSSRAGEKGENQDSAEHLTQQVQELTSARDSLTEHVEQLRGDLAAEREATAKLEGTVQGEREKLVLLQEQLDAARKDVQLARKAEEERVEREREKELKREEELRAKQEQELTEQSRVLKALTPVQKNLDILQQKVALMEESRKSEMGKLGEQLLGLGKAQEKLDKETTSLAMALRNNKIRGAWGEAQLKNIVESAGLREHVDFETQYVVHGNDGQRQRPDMVVNLPDGKFIPIDAKVPYSAYQKACEISDAAPEQELQLRDEYLHEHAKALRAHIDELGKREYWKNGDDRVAPDFVIAFIPNESLLQAALDVDPTILDYAFNKQVALTSPVTLWSVLKSVAFVWQQQTLSDEAQQLFDLSRDLFDRLGTMSAHATKLGRTLGTAVLDYNKFVGSLQSKVVPTARKLSKLDGGNLFELPQPIEDEKKSDIREITAPELITTWDDETER</sequence>
<evidence type="ECO:0000256" key="4">
    <source>
        <dbReference type="ARBA" id="ARBA00023172"/>
    </source>
</evidence>
<dbReference type="AlphaFoldDB" id="A0A2I1M896"/>
<organism evidence="6 7">
    <name type="scientific">Alloscardovia omnicolens</name>
    <dbReference type="NCBI Taxonomy" id="419015"/>
    <lineage>
        <taxon>Bacteria</taxon>
        <taxon>Bacillati</taxon>
        <taxon>Actinomycetota</taxon>
        <taxon>Actinomycetes</taxon>
        <taxon>Bifidobacteriales</taxon>
        <taxon>Bifidobacteriaceae</taxon>
        <taxon>Alloscardovia</taxon>
    </lineage>
</organism>
<dbReference type="Pfam" id="PF02646">
    <property type="entry name" value="RmuC"/>
    <property type="match status" value="1"/>
</dbReference>
<evidence type="ECO:0000313" key="7">
    <source>
        <dbReference type="Proteomes" id="UP000242263"/>
    </source>
</evidence>
<dbReference type="GO" id="GO:0006310">
    <property type="term" value="P:DNA recombination"/>
    <property type="evidence" value="ECO:0007669"/>
    <property type="project" value="UniProtKB-KW"/>
</dbReference>
<comment type="similarity">
    <text evidence="2">Belongs to the RmuC family.</text>
</comment>
<evidence type="ECO:0000313" key="6">
    <source>
        <dbReference type="EMBL" id="PKZ16355.1"/>
    </source>
</evidence>
<feature type="region of interest" description="Disordered" evidence="5">
    <location>
        <begin position="109"/>
        <end position="133"/>
    </location>
</feature>
<dbReference type="PANTHER" id="PTHR30563">
    <property type="entry name" value="DNA RECOMBINATION PROTEIN RMUC"/>
    <property type="match status" value="1"/>
</dbReference>
<evidence type="ECO:0000256" key="2">
    <source>
        <dbReference type="ARBA" id="ARBA00009840"/>
    </source>
</evidence>
<name>A0A2I1M896_9BIFI</name>